<protein>
    <submittedName>
        <fullName evidence="3">Major royal jelly protein</fullName>
    </submittedName>
</protein>
<keyword evidence="2" id="KW-0964">Secreted</keyword>
<dbReference type="InterPro" id="IPR017996">
    <property type="entry name" value="MRJP/yellow-related"/>
</dbReference>
<accession>A0A286G980</accession>
<reference evidence="4" key="1">
    <citation type="submission" date="2017-09" db="EMBL/GenBank/DDBJ databases">
        <authorList>
            <person name="Varghese N."/>
            <person name="Submissions S."/>
        </authorList>
    </citation>
    <scope>NUCLEOTIDE SEQUENCE [LARGE SCALE GENOMIC DNA]</scope>
    <source>
        <strain evidence="4">DSM 29961</strain>
    </source>
</reference>
<evidence type="ECO:0000256" key="2">
    <source>
        <dbReference type="ARBA" id="ARBA00022525"/>
    </source>
</evidence>
<dbReference type="PANTHER" id="PTHR10009:SF18">
    <property type="entry name" value="PROTEIN YELLOW-LIKE PROTEIN"/>
    <property type="match status" value="1"/>
</dbReference>
<dbReference type="SUPFAM" id="SSF63829">
    <property type="entry name" value="Calcium-dependent phosphotriesterase"/>
    <property type="match status" value="1"/>
</dbReference>
<dbReference type="OrthoDB" id="9797664at2"/>
<comment type="subcellular location">
    <subcellularLocation>
        <location evidence="1">Secreted</location>
    </subcellularLocation>
</comment>
<organism evidence="3 4">
    <name type="scientific">Spirosoma fluviale</name>
    <dbReference type="NCBI Taxonomy" id="1597977"/>
    <lineage>
        <taxon>Bacteria</taxon>
        <taxon>Pseudomonadati</taxon>
        <taxon>Bacteroidota</taxon>
        <taxon>Cytophagia</taxon>
        <taxon>Cytophagales</taxon>
        <taxon>Cytophagaceae</taxon>
        <taxon>Spirosoma</taxon>
    </lineage>
</organism>
<proteinExistence type="predicted"/>
<dbReference type="RefSeq" id="WP_097127442.1">
    <property type="nucleotide sequence ID" value="NZ_OCNH01000003.1"/>
</dbReference>
<evidence type="ECO:0000256" key="1">
    <source>
        <dbReference type="ARBA" id="ARBA00004613"/>
    </source>
</evidence>
<dbReference type="InterPro" id="IPR011042">
    <property type="entry name" value="6-blade_b-propeller_TolB-like"/>
</dbReference>
<sequence length="352" mass="38908">MVNGNGQSGKRISDFQLISAYQSNLVWNGVTTTDTGRVFVCFPRQADEAGLRIGEIRADGTLIPYPDEEWNKLSANQTTRPTFIRVRSLRIGPDHNLWIVDTGHLQMGPESIVEGAKVVVIEVETNRVIRVIPLDGVVKANSLVDDVRITPSHIYLTDAGAPALIVLDRQSGRGRRILEDDDSVTDMRPILAEGQILRYPNGEEVRIHADQLEVSPDGRYLYFQPASGLMSRIDTFFVNDVTLLPANIAKQVKLFVDTPGTGGTTIDADGNIYLSDINQSRILKITPDGKTSILIADPRLIWVGAMWIDEAGFLWLPAGQLNRTTLFQPGRSAVVYPVHLYKLQIGATPVRN</sequence>
<evidence type="ECO:0000313" key="3">
    <source>
        <dbReference type="EMBL" id="SOD92113.1"/>
    </source>
</evidence>
<dbReference type="Proteomes" id="UP000219452">
    <property type="component" value="Unassembled WGS sequence"/>
</dbReference>
<gene>
    <name evidence="3" type="ORF">SAMN06269250_3805</name>
</gene>
<dbReference type="Pfam" id="PF03022">
    <property type="entry name" value="MRJP"/>
    <property type="match status" value="1"/>
</dbReference>
<keyword evidence="4" id="KW-1185">Reference proteome</keyword>
<dbReference type="EMBL" id="OCNH01000003">
    <property type="protein sequence ID" value="SOD92113.1"/>
    <property type="molecule type" value="Genomic_DNA"/>
</dbReference>
<dbReference type="GO" id="GO:0005576">
    <property type="term" value="C:extracellular region"/>
    <property type="evidence" value="ECO:0007669"/>
    <property type="project" value="UniProtKB-SubCell"/>
</dbReference>
<name>A0A286G980_9BACT</name>
<dbReference type="Gene3D" id="2.120.10.30">
    <property type="entry name" value="TolB, C-terminal domain"/>
    <property type="match status" value="1"/>
</dbReference>
<evidence type="ECO:0000313" key="4">
    <source>
        <dbReference type="Proteomes" id="UP000219452"/>
    </source>
</evidence>
<dbReference type="PANTHER" id="PTHR10009">
    <property type="entry name" value="PROTEIN YELLOW-RELATED"/>
    <property type="match status" value="1"/>
</dbReference>
<dbReference type="AlphaFoldDB" id="A0A286G980"/>